<reference evidence="1" key="1">
    <citation type="submission" date="2017-05" db="UniProtKB">
        <authorList>
            <consortium name="EnsemblMetazoa"/>
        </authorList>
    </citation>
    <scope>IDENTIFICATION</scope>
</reference>
<dbReference type="EnsemblMetazoa" id="Aqu2.1.03441_001">
    <property type="protein sequence ID" value="Aqu2.1.03441_001"/>
    <property type="gene ID" value="Aqu2.1.03441"/>
</dbReference>
<sequence length="75" mass="8827">VNWGEHKRAPLRRSLPPSLPLYVSTKIRSVSVMNETESEGGTRLLKRRKQEELAGMKRTLFVELRGDWWEFQTQD</sequence>
<organism evidence="1">
    <name type="scientific">Amphimedon queenslandica</name>
    <name type="common">Sponge</name>
    <dbReference type="NCBI Taxonomy" id="400682"/>
    <lineage>
        <taxon>Eukaryota</taxon>
        <taxon>Metazoa</taxon>
        <taxon>Porifera</taxon>
        <taxon>Demospongiae</taxon>
        <taxon>Heteroscleromorpha</taxon>
        <taxon>Haplosclerida</taxon>
        <taxon>Niphatidae</taxon>
        <taxon>Amphimedon</taxon>
    </lineage>
</organism>
<proteinExistence type="predicted"/>
<evidence type="ECO:0000313" key="1">
    <source>
        <dbReference type="EnsemblMetazoa" id="Aqu2.1.03441_001"/>
    </source>
</evidence>
<name>A0A1X7SMY5_AMPQE</name>
<dbReference type="InParanoid" id="A0A1X7SMY5"/>
<dbReference type="AlphaFoldDB" id="A0A1X7SMY5"/>
<protein>
    <submittedName>
        <fullName evidence="1">Uncharacterized protein</fullName>
    </submittedName>
</protein>
<accession>A0A1X7SMY5</accession>